<organism evidence="1 2">
    <name type="scientific">Entomophthora muscae</name>
    <dbReference type="NCBI Taxonomy" id="34485"/>
    <lineage>
        <taxon>Eukaryota</taxon>
        <taxon>Fungi</taxon>
        <taxon>Fungi incertae sedis</taxon>
        <taxon>Zoopagomycota</taxon>
        <taxon>Entomophthoromycotina</taxon>
        <taxon>Entomophthoromycetes</taxon>
        <taxon>Entomophthorales</taxon>
        <taxon>Entomophthoraceae</taxon>
        <taxon>Entomophthora</taxon>
    </lineage>
</organism>
<dbReference type="EC" id="2.7.8.5" evidence="1"/>
<reference evidence="1" key="1">
    <citation type="submission" date="2022-04" db="EMBL/GenBank/DDBJ databases">
        <title>Genome of the entomopathogenic fungus Entomophthora muscae.</title>
        <authorList>
            <person name="Elya C."/>
            <person name="Lovett B.R."/>
            <person name="Lee E."/>
            <person name="Macias A.M."/>
            <person name="Hajek A.E."/>
            <person name="De Bivort B.L."/>
            <person name="Kasson M.T."/>
            <person name="De Fine Licht H.H."/>
            <person name="Stajich J.E."/>
        </authorList>
    </citation>
    <scope>NUCLEOTIDE SEQUENCE</scope>
    <source>
        <strain evidence="1">Berkeley</strain>
    </source>
</reference>
<protein>
    <submittedName>
        <fullName evidence="1">CDP-diacylglycerol--glycerol-3-phosphate 3-phosphatidyltransferase</fullName>
        <ecNumber evidence="1">2.7.8.5</ecNumber>
    </submittedName>
</protein>
<dbReference type="Proteomes" id="UP001165960">
    <property type="component" value="Unassembled WGS sequence"/>
</dbReference>
<evidence type="ECO:0000313" key="2">
    <source>
        <dbReference type="Proteomes" id="UP001165960"/>
    </source>
</evidence>
<keyword evidence="2" id="KW-1185">Reference proteome</keyword>
<comment type="caution">
    <text evidence="1">The sequence shown here is derived from an EMBL/GenBank/DDBJ whole genome shotgun (WGS) entry which is preliminary data.</text>
</comment>
<proteinExistence type="predicted"/>
<name>A0ACC2SIW9_9FUNG</name>
<keyword evidence="1" id="KW-0808">Transferase</keyword>
<dbReference type="EMBL" id="QTSX02005014">
    <property type="protein sequence ID" value="KAJ9062290.1"/>
    <property type="molecule type" value="Genomic_DNA"/>
</dbReference>
<accession>A0ACC2SIW9</accession>
<gene>
    <name evidence="1" type="primary">PGS1_3</name>
    <name evidence="1" type="ORF">DSO57_1012293</name>
</gene>
<evidence type="ECO:0000313" key="1">
    <source>
        <dbReference type="EMBL" id="KAJ9062290.1"/>
    </source>
</evidence>
<sequence>MKKNLGRAISKSMIFDFNNFKCNKNIYTLGRKYFQTCRIFPRYTPKSYSTSVDSSTRGSEFQKIVEPFKVLPVLAPVFPAKAADINILTEPNKFFEEIKKKIESAKKRITIASLYIGHEEHEIIKSLEKALERNNNLEVDILLDCLRGTRETRGASSASLLLPLVKMYPNRFHLSMYHTPELTGWMKKLGPPRFNETIGLMHIKAYLLMMT</sequence>